<proteinExistence type="predicted"/>
<dbReference type="EMBL" id="JAVGVR010000001">
    <property type="protein sequence ID" value="MDQ6596499.1"/>
    <property type="molecule type" value="Genomic_DNA"/>
</dbReference>
<comment type="caution">
    <text evidence="2">The sequence shown here is derived from an EMBL/GenBank/DDBJ whole genome shotgun (WGS) entry which is preliminary data.</text>
</comment>
<dbReference type="RefSeq" id="WP_133339468.1">
    <property type="nucleotide sequence ID" value="NZ_JAVGVR010000001.1"/>
</dbReference>
<reference evidence="1" key="2">
    <citation type="submission" date="2023-08" db="EMBL/GenBank/DDBJ databases">
        <title>Nitrogen cycling bacteria in agricultural field soils.</title>
        <authorList>
            <person name="Jang J."/>
        </authorList>
    </citation>
    <scope>NUCLEOTIDE SEQUENCE</scope>
    <source>
        <strain evidence="1">PS3-36</strain>
    </source>
</reference>
<organism evidence="2 3">
    <name type="scientific">Bacillus salipaludis</name>
    <dbReference type="NCBI Taxonomy" id="2547811"/>
    <lineage>
        <taxon>Bacteria</taxon>
        <taxon>Bacillati</taxon>
        <taxon>Bacillota</taxon>
        <taxon>Bacilli</taxon>
        <taxon>Bacillales</taxon>
        <taxon>Bacillaceae</taxon>
        <taxon>Bacillus</taxon>
    </lineage>
</organism>
<name>A0A4R5VJC9_9BACI</name>
<keyword evidence="4" id="KW-1185">Reference proteome</keyword>
<evidence type="ECO:0000313" key="3">
    <source>
        <dbReference type="Proteomes" id="UP000295132"/>
    </source>
</evidence>
<reference evidence="2 3" key="1">
    <citation type="submission" date="2019-03" db="EMBL/GenBank/DDBJ databases">
        <title>Bacillus niacini sp. nov. a Nicotinate-Metabolizing Mesophile Isolated from Soil.</title>
        <authorList>
            <person name="Zhang G."/>
        </authorList>
    </citation>
    <scope>NUCLEOTIDE SEQUENCE [LARGE SCALE GENOMIC DNA]</scope>
    <source>
        <strain evidence="2 3">WN066</strain>
    </source>
</reference>
<gene>
    <name evidence="2" type="ORF">E2K98_26490</name>
    <name evidence="1" type="ORF">RCG21_08945</name>
</gene>
<evidence type="ECO:0000313" key="1">
    <source>
        <dbReference type="EMBL" id="MDQ6596499.1"/>
    </source>
</evidence>
<dbReference type="Proteomes" id="UP001178888">
    <property type="component" value="Unassembled WGS sequence"/>
</dbReference>
<sequence length="129" mass="14534">MLQRTSNVDRLNVMVLSYSSIIQLGDSCIVNGFSRAIAVQREAEIFYGNEGNFPTYMIFKKPIPLPPIDEAISFIPHNPKPIIKVKNIDIIGISSSSILHVGNSRNISMEARVKHIRQELPFGHEQDMQ</sequence>
<dbReference type="InterPro" id="IPR024496">
    <property type="entry name" value="Spore_germ_GerPE"/>
</dbReference>
<protein>
    <submittedName>
        <fullName evidence="2">Spore germination protein GerPE</fullName>
    </submittedName>
</protein>
<evidence type="ECO:0000313" key="4">
    <source>
        <dbReference type="Proteomes" id="UP001178888"/>
    </source>
</evidence>
<dbReference type="Pfam" id="PF10970">
    <property type="entry name" value="GerPE"/>
    <property type="match status" value="1"/>
</dbReference>
<dbReference type="Proteomes" id="UP000295132">
    <property type="component" value="Unassembled WGS sequence"/>
</dbReference>
<accession>A0A4R5VJC9</accession>
<evidence type="ECO:0000313" key="2">
    <source>
        <dbReference type="EMBL" id="TDK57100.1"/>
    </source>
</evidence>
<dbReference type="AlphaFoldDB" id="A0A4R5VJC9"/>
<dbReference type="EMBL" id="SMYO01000022">
    <property type="protein sequence ID" value="TDK57100.1"/>
    <property type="molecule type" value="Genomic_DNA"/>
</dbReference>